<evidence type="ECO:0000256" key="3">
    <source>
        <dbReference type="ARBA" id="ARBA00012732"/>
    </source>
</evidence>
<dbReference type="PRINTS" id="PR00135">
    <property type="entry name" value="LYZLACT"/>
</dbReference>
<dbReference type="SMART" id="SM00263">
    <property type="entry name" value="LYZ1"/>
    <property type="match status" value="3"/>
</dbReference>
<dbReference type="SUPFAM" id="SSF53955">
    <property type="entry name" value="Lysozyme-like"/>
    <property type="match status" value="3"/>
</dbReference>
<sequence>MTIDDATELTPVGNNLITMPASSKIFEKCELADVLANKHSIPRDQVKTWVCIAQNKKSFNTQETRSNEDGSKVYGLFEINNKFWCEDDDEDPSFKNICDMPCSNFLDADLTDDFACIEEIIKETESWKGEGTGIAAWTEYMDNCQDGTLDEYLLECETDEPSPILPKIFEKCELADVLENKHNMPRDQVKSWVCIAEYESAFNTGDIHPLNWDGSKDYGLFHLSNKYWCKDEDENPDYKNVCNMPCSNLLDADLTDDLACIELVIKDTESWKGEGTGMTSWVSYVNECQTRNLDDYMSKCWAGDDVIMTIDDVTQLTPVGNNLMTMLALSKIFEKCELADVLENKHSIPRDQVKTWVCIAQDKKSFNTQETRSTEDGSKVYGLFDINNKFWCEDDNEDPSFKNICDMPCSNFLDADLTDDFACIEEIIKETESWKGEGTGITAW</sequence>
<dbReference type="PROSITE" id="PS00128">
    <property type="entry name" value="GLYCOSYL_HYDROL_F22_1"/>
    <property type="match status" value="3"/>
</dbReference>
<evidence type="ECO:0000256" key="6">
    <source>
        <dbReference type="ARBA" id="ARBA00023295"/>
    </source>
</evidence>
<dbReference type="Proteomes" id="UP001497623">
    <property type="component" value="Unassembled WGS sequence"/>
</dbReference>
<dbReference type="GO" id="GO:0003796">
    <property type="term" value="F:lysozyme activity"/>
    <property type="evidence" value="ECO:0007669"/>
    <property type="project" value="UniProtKB-EC"/>
</dbReference>
<evidence type="ECO:0000313" key="10">
    <source>
        <dbReference type="Proteomes" id="UP001497623"/>
    </source>
</evidence>
<name>A0AAV2SKE2_MEGNR</name>
<dbReference type="GO" id="GO:0031640">
    <property type="term" value="P:killing of cells of another organism"/>
    <property type="evidence" value="ECO:0007669"/>
    <property type="project" value="UniProtKB-KW"/>
</dbReference>
<evidence type="ECO:0000256" key="5">
    <source>
        <dbReference type="ARBA" id="ARBA00023157"/>
    </source>
</evidence>
<dbReference type="PANTHER" id="PTHR11407:SF63">
    <property type="entry name" value="LYSOZYME C"/>
    <property type="match status" value="1"/>
</dbReference>
<keyword evidence="10" id="KW-1185">Reference proteome</keyword>
<evidence type="ECO:0000256" key="2">
    <source>
        <dbReference type="ARBA" id="ARBA00010859"/>
    </source>
</evidence>
<comment type="catalytic activity">
    <reaction evidence="1">
        <text>Hydrolysis of (1-&gt;4)-beta-linkages between N-acetylmuramic acid and N-acetyl-D-glucosamine residues in a peptidoglycan and between N-acetyl-D-glucosamine residues in chitodextrins.</text>
        <dbReference type="EC" id="3.2.1.17"/>
    </reaction>
</comment>
<organism evidence="9 10">
    <name type="scientific">Meganyctiphanes norvegica</name>
    <name type="common">Northern krill</name>
    <name type="synonym">Thysanopoda norvegica</name>
    <dbReference type="NCBI Taxonomy" id="48144"/>
    <lineage>
        <taxon>Eukaryota</taxon>
        <taxon>Metazoa</taxon>
        <taxon>Ecdysozoa</taxon>
        <taxon>Arthropoda</taxon>
        <taxon>Crustacea</taxon>
        <taxon>Multicrustacea</taxon>
        <taxon>Malacostraca</taxon>
        <taxon>Eumalacostraca</taxon>
        <taxon>Eucarida</taxon>
        <taxon>Euphausiacea</taxon>
        <taxon>Euphausiidae</taxon>
        <taxon>Meganyctiphanes</taxon>
    </lineage>
</organism>
<dbReference type="InterPro" id="IPR001916">
    <property type="entry name" value="Glyco_hydro_22"/>
</dbReference>
<feature type="domain" description="Glycosyl hydrolases family 22 (GH22)" evidence="8">
    <location>
        <begin position="242"/>
        <end position="260"/>
    </location>
</feature>
<evidence type="ECO:0000259" key="8">
    <source>
        <dbReference type="PROSITE" id="PS00128"/>
    </source>
</evidence>
<keyword evidence="4" id="KW-0081">Bacteriolytic enzyme</keyword>
<comment type="caution">
    <text evidence="9">The sequence shown here is derived from an EMBL/GenBank/DDBJ whole genome shotgun (WGS) entry which is preliminary data.</text>
</comment>
<keyword evidence="6" id="KW-0378">Hydrolase</keyword>
<evidence type="ECO:0000256" key="1">
    <source>
        <dbReference type="ARBA" id="ARBA00000632"/>
    </source>
</evidence>
<evidence type="ECO:0000256" key="7">
    <source>
        <dbReference type="RuleBase" id="RU004440"/>
    </source>
</evidence>
<dbReference type="InterPro" id="IPR023346">
    <property type="entry name" value="Lysozyme-like_dom_sf"/>
</dbReference>
<dbReference type="FunFam" id="1.10.530.10:FF:000001">
    <property type="entry name" value="Lysozyme C"/>
    <property type="match status" value="1"/>
</dbReference>
<dbReference type="Gene3D" id="1.10.530.10">
    <property type="match status" value="3"/>
</dbReference>
<dbReference type="PANTHER" id="PTHR11407">
    <property type="entry name" value="LYSOZYME C"/>
    <property type="match status" value="1"/>
</dbReference>
<reference evidence="9 10" key="1">
    <citation type="submission" date="2024-05" db="EMBL/GenBank/DDBJ databases">
        <authorList>
            <person name="Wallberg A."/>
        </authorList>
    </citation>
    <scope>NUCLEOTIDE SEQUENCE [LARGE SCALE GENOMIC DNA]</scope>
</reference>
<comment type="similarity">
    <text evidence="2 7">Belongs to the glycosyl hydrolase 22 family.</text>
</comment>
<keyword evidence="4" id="KW-0929">Antimicrobial</keyword>
<protein>
    <recommendedName>
        <fullName evidence="3">lysozyme</fullName>
        <ecNumber evidence="3">3.2.1.17</ecNumber>
    </recommendedName>
</protein>
<dbReference type="InterPro" id="IPR019799">
    <property type="entry name" value="Glyco_hydro_22_CS"/>
</dbReference>
<keyword evidence="5" id="KW-1015">Disulfide bond</keyword>
<gene>
    <name evidence="9" type="ORF">MNOR_LOCUS36889</name>
</gene>
<dbReference type="EMBL" id="CAXKWB010070209">
    <property type="protein sequence ID" value="CAL4193843.1"/>
    <property type="molecule type" value="Genomic_DNA"/>
</dbReference>
<evidence type="ECO:0000256" key="4">
    <source>
        <dbReference type="ARBA" id="ARBA00022638"/>
    </source>
</evidence>
<keyword evidence="6" id="KW-0326">Glycosidase</keyword>
<feature type="domain" description="Glycosyl hydrolases family 22 (GH22)" evidence="8">
    <location>
        <begin position="98"/>
        <end position="116"/>
    </location>
</feature>
<accession>A0AAV2SKE2</accession>
<dbReference type="Pfam" id="PF00062">
    <property type="entry name" value="Lys"/>
    <property type="match status" value="3"/>
</dbReference>
<evidence type="ECO:0000313" key="9">
    <source>
        <dbReference type="EMBL" id="CAL4193843.1"/>
    </source>
</evidence>
<proteinExistence type="inferred from homology"/>
<dbReference type="PROSITE" id="PS51348">
    <property type="entry name" value="GLYCOSYL_HYDROL_F22_2"/>
    <property type="match status" value="3"/>
</dbReference>
<dbReference type="GO" id="GO:0042742">
    <property type="term" value="P:defense response to bacterium"/>
    <property type="evidence" value="ECO:0007669"/>
    <property type="project" value="UniProtKB-KW"/>
</dbReference>
<dbReference type="AlphaFoldDB" id="A0AAV2SKE2"/>
<dbReference type="EC" id="3.2.1.17" evidence="3"/>
<feature type="domain" description="Glycosyl hydrolases family 22 (GH22)" evidence="8">
    <location>
        <begin position="405"/>
        <end position="423"/>
    </location>
</feature>